<accession>A0A4S4KM96</accession>
<evidence type="ECO:0000256" key="1">
    <source>
        <dbReference type="SAM" id="Phobius"/>
    </source>
</evidence>
<keyword evidence="1" id="KW-0472">Membrane</keyword>
<sequence>MSRVVYHSRPALKVTSAMSRKWAPSAAVWGAGAGVMVLYILSVTPLVKRGFLTKLPVVGAYWEDKTPASDKPF</sequence>
<reference evidence="2 3" key="1">
    <citation type="submission" date="2019-02" db="EMBL/GenBank/DDBJ databases">
        <title>Genome sequencing of the rare red list fungi Phlebia centrifuga.</title>
        <authorList>
            <person name="Buettner E."/>
            <person name="Kellner H."/>
        </authorList>
    </citation>
    <scope>NUCLEOTIDE SEQUENCE [LARGE SCALE GENOMIC DNA]</scope>
    <source>
        <strain evidence="2 3">DSM 108282</strain>
    </source>
</reference>
<dbReference type="GO" id="GO:0005739">
    <property type="term" value="C:mitochondrion"/>
    <property type="evidence" value="ECO:0007669"/>
    <property type="project" value="GOC"/>
</dbReference>
<comment type="caution">
    <text evidence="2">The sequence shown here is derived from an EMBL/GenBank/DDBJ whole genome shotgun (WGS) entry which is preliminary data.</text>
</comment>
<gene>
    <name evidence="2" type="ORF">EW026_g2734</name>
</gene>
<proteinExistence type="predicted"/>
<dbReference type="Proteomes" id="UP000309038">
    <property type="component" value="Unassembled WGS sequence"/>
</dbReference>
<keyword evidence="1" id="KW-1133">Transmembrane helix</keyword>
<dbReference type="InterPro" id="IPR019182">
    <property type="entry name" value="Cytochrome_b-c1_su10_fun"/>
</dbReference>
<dbReference type="GO" id="GO:0006122">
    <property type="term" value="P:mitochondrial electron transport, ubiquinol to cytochrome c"/>
    <property type="evidence" value="ECO:0007669"/>
    <property type="project" value="InterPro"/>
</dbReference>
<feature type="transmembrane region" description="Helical" evidence="1">
    <location>
        <begin position="26"/>
        <end position="47"/>
    </location>
</feature>
<dbReference type="Pfam" id="PF09796">
    <property type="entry name" value="QCR10"/>
    <property type="match status" value="1"/>
</dbReference>
<protein>
    <submittedName>
        <fullName evidence="2">Uncharacterized protein</fullName>
    </submittedName>
</protein>
<organism evidence="2 3">
    <name type="scientific">Hermanssonia centrifuga</name>
    <dbReference type="NCBI Taxonomy" id="98765"/>
    <lineage>
        <taxon>Eukaryota</taxon>
        <taxon>Fungi</taxon>
        <taxon>Dikarya</taxon>
        <taxon>Basidiomycota</taxon>
        <taxon>Agaricomycotina</taxon>
        <taxon>Agaricomycetes</taxon>
        <taxon>Polyporales</taxon>
        <taxon>Meruliaceae</taxon>
        <taxon>Hermanssonia</taxon>
    </lineage>
</organism>
<keyword evidence="1" id="KW-0812">Transmembrane</keyword>
<evidence type="ECO:0000313" key="2">
    <source>
        <dbReference type="EMBL" id="THG99634.1"/>
    </source>
</evidence>
<keyword evidence="3" id="KW-1185">Reference proteome</keyword>
<dbReference type="AlphaFoldDB" id="A0A4S4KM96"/>
<evidence type="ECO:0000313" key="3">
    <source>
        <dbReference type="Proteomes" id="UP000309038"/>
    </source>
</evidence>
<dbReference type="PANTHER" id="PTHR28254">
    <property type="entry name" value="CYTOCHROME B-C1 COMPLEX SUBUNIT 10"/>
    <property type="match status" value="1"/>
</dbReference>
<dbReference type="PANTHER" id="PTHR28254:SF1">
    <property type="entry name" value="CYTOCHROME B-C1 COMPLEX SUBUNIT 10, MITOCHONDRIAL"/>
    <property type="match status" value="1"/>
</dbReference>
<dbReference type="EMBL" id="SGPJ01000073">
    <property type="protein sequence ID" value="THG99634.1"/>
    <property type="molecule type" value="Genomic_DNA"/>
</dbReference>
<name>A0A4S4KM96_9APHY</name>